<dbReference type="RefSeq" id="WP_204949662.1">
    <property type="nucleotide sequence ID" value="NZ_BSFF01000001.1"/>
</dbReference>
<dbReference type="GO" id="GO:0055085">
    <property type="term" value="P:transmembrane transport"/>
    <property type="evidence" value="ECO:0007669"/>
    <property type="project" value="InterPro"/>
</dbReference>
<dbReference type="GO" id="GO:0015031">
    <property type="term" value="P:protein transport"/>
    <property type="evidence" value="ECO:0007669"/>
    <property type="project" value="UniProtKB-KW"/>
</dbReference>
<dbReference type="InterPro" id="IPR037682">
    <property type="entry name" value="TonB_C"/>
</dbReference>
<dbReference type="Proteomes" id="UP000758856">
    <property type="component" value="Unassembled WGS sequence"/>
</dbReference>
<gene>
    <name evidence="13" type="ORF">GCM10008170_03400</name>
    <name evidence="14" type="ORF">JOD31_001488</name>
</gene>
<dbReference type="GO" id="GO:0031992">
    <property type="term" value="F:energy transducer activity"/>
    <property type="evidence" value="ECO:0007669"/>
    <property type="project" value="TreeGrafter"/>
</dbReference>
<dbReference type="AlphaFoldDB" id="A0A9W6ISJ3"/>
<dbReference type="GO" id="GO:0098797">
    <property type="term" value="C:plasma membrane protein complex"/>
    <property type="evidence" value="ECO:0007669"/>
    <property type="project" value="TreeGrafter"/>
</dbReference>
<protein>
    <submittedName>
        <fullName evidence="13">Protein TonB</fullName>
    </submittedName>
</protein>
<dbReference type="InterPro" id="IPR051045">
    <property type="entry name" value="TonB-dependent_transducer"/>
</dbReference>
<name>A0A9W6ISJ3_9HYPH</name>
<feature type="region of interest" description="Disordered" evidence="10">
    <location>
        <begin position="83"/>
        <end position="104"/>
    </location>
</feature>
<dbReference type="PANTHER" id="PTHR33446:SF2">
    <property type="entry name" value="PROTEIN TONB"/>
    <property type="match status" value="1"/>
</dbReference>
<keyword evidence="7" id="KW-0653">Protein transport</keyword>
<evidence type="ECO:0000256" key="10">
    <source>
        <dbReference type="SAM" id="MobiDB-lite"/>
    </source>
</evidence>
<evidence type="ECO:0000256" key="5">
    <source>
        <dbReference type="ARBA" id="ARBA00022519"/>
    </source>
</evidence>
<dbReference type="InterPro" id="IPR006260">
    <property type="entry name" value="TonB/TolA_C"/>
</dbReference>
<dbReference type="PROSITE" id="PS52015">
    <property type="entry name" value="TONB_CTD"/>
    <property type="match status" value="1"/>
</dbReference>
<evidence type="ECO:0000256" key="11">
    <source>
        <dbReference type="SAM" id="Phobius"/>
    </source>
</evidence>
<dbReference type="NCBIfam" id="TIGR01352">
    <property type="entry name" value="tonB_Cterm"/>
    <property type="match status" value="1"/>
</dbReference>
<keyword evidence="3" id="KW-0813">Transport</keyword>
<keyword evidence="5" id="KW-0997">Cell inner membrane</keyword>
<keyword evidence="4" id="KW-1003">Cell membrane</keyword>
<evidence type="ECO:0000313" key="13">
    <source>
        <dbReference type="EMBL" id="GLK54321.1"/>
    </source>
</evidence>
<keyword evidence="8 11" id="KW-1133">Transmembrane helix</keyword>
<dbReference type="Pfam" id="PF03544">
    <property type="entry name" value="TonB_C"/>
    <property type="match status" value="1"/>
</dbReference>
<evidence type="ECO:0000256" key="8">
    <source>
        <dbReference type="ARBA" id="ARBA00022989"/>
    </source>
</evidence>
<dbReference type="Proteomes" id="UP001143400">
    <property type="component" value="Unassembled WGS sequence"/>
</dbReference>
<feature type="compositionally biased region" description="Low complexity" evidence="10">
    <location>
        <begin position="154"/>
        <end position="174"/>
    </location>
</feature>
<accession>A0A9W6ISJ3</accession>
<feature type="transmembrane region" description="Helical" evidence="11">
    <location>
        <begin position="16"/>
        <end position="38"/>
    </location>
</feature>
<feature type="domain" description="TonB C-terminal" evidence="12">
    <location>
        <begin position="197"/>
        <end position="285"/>
    </location>
</feature>
<evidence type="ECO:0000256" key="7">
    <source>
        <dbReference type="ARBA" id="ARBA00022927"/>
    </source>
</evidence>
<keyword evidence="15" id="KW-1185">Reference proteome</keyword>
<evidence type="ECO:0000313" key="16">
    <source>
        <dbReference type="Proteomes" id="UP001143400"/>
    </source>
</evidence>
<comment type="similarity">
    <text evidence="2">Belongs to the TonB family.</text>
</comment>
<dbReference type="SUPFAM" id="SSF74653">
    <property type="entry name" value="TolA/TonB C-terminal domain"/>
    <property type="match status" value="1"/>
</dbReference>
<reference evidence="14 15" key="2">
    <citation type="submission" date="2021-01" db="EMBL/GenBank/DDBJ databases">
        <title>Genomic Encyclopedia of Type Strains, Phase IV (KMG-IV): sequencing the most valuable type-strain genomes for metagenomic binning, comparative biology and taxonomic classification.</title>
        <authorList>
            <person name="Goeker M."/>
        </authorList>
    </citation>
    <scope>NUCLEOTIDE SEQUENCE [LARGE SCALE GENOMIC DNA]</scope>
    <source>
        <strain evidence="14 15">DSM 6130</strain>
    </source>
</reference>
<evidence type="ECO:0000313" key="15">
    <source>
        <dbReference type="Proteomes" id="UP000758856"/>
    </source>
</evidence>
<reference evidence="13" key="3">
    <citation type="submission" date="2023-01" db="EMBL/GenBank/DDBJ databases">
        <authorList>
            <person name="Sun Q."/>
            <person name="Evtushenko L."/>
        </authorList>
    </citation>
    <scope>NUCLEOTIDE SEQUENCE</scope>
    <source>
        <strain evidence="13">VKM B-1606</strain>
    </source>
</reference>
<feature type="region of interest" description="Disordered" evidence="10">
    <location>
        <begin position="125"/>
        <end position="195"/>
    </location>
</feature>
<evidence type="ECO:0000256" key="3">
    <source>
        <dbReference type="ARBA" id="ARBA00022448"/>
    </source>
</evidence>
<evidence type="ECO:0000256" key="6">
    <source>
        <dbReference type="ARBA" id="ARBA00022692"/>
    </source>
</evidence>
<evidence type="ECO:0000256" key="4">
    <source>
        <dbReference type="ARBA" id="ARBA00022475"/>
    </source>
</evidence>
<organism evidence="13 16">
    <name type="scientific">Methylopila capsulata</name>
    <dbReference type="NCBI Taxonomy" id="61654"/>
    <lineage>
        <taxon>Bacteria</taxon>
        <taxon>Pseudomonadati</taxon>
        <taxon>Pseudomonadota</taxon>
        <taxon>Alphaproteobacteria</taxon>
        <taxon>Hyphomicrobiales</taxon>
        <taxon>Methylopilaceae</taxon>
        <taxon>Methylopila</taxon>
    </lineage>
</organism>
<dbReference type="EMBL" id="JAFBCY010000002">
    <property type="protein sequence ID" value="MBM7851263.1"/>
    <property type="molecule type" value="Genomic_DNA"/>
</dbReference>
<comment type="caution">
    <text evidence="13">The sequence shown here is derived from an EMBL/GenBank/DDBJ whole genome shotgun (WGS) entry which is preliminary data.</text>
</comment>
<keyword evidence="9 11" id="KW-0472">Membrane</keyword>
<dbReference type="EMBL" id="BSFF01000001">
    <property type="protein sequence ID" value="GLK54321.1"/>
    <property type="molecule type" value="Genomic_DNA"/>
</dbReference>
<evidence type="ECO:0000256" key="1">
    <source>
        <dbReference type="ARBA" id="ARBA00004383"/>
    </source>
</evidence>
<keyword evidence="6 11" id="KW-0812">Transmembrane</keyword>
<feature type="compositionally biased region" description="Low complexity" evidence="10">
    <location>
        <begin position="182"/>
        <end position="194"/>
    </location>
</feature>
<sequence length="285" mass="29778">MVRTAMIGASATDHDVLRWTAAALCVVALHAGVAWWVLRSPPVALSPGPPPAVMIDLAPLPEAVATDAEQSAPDEVFAEAAEAAVASRSEAVPEEAETEVPDEAAETALDDAVEPDLPELESVEVPLPAARSPVQPGAEAPSVTRPRPKRPSERPSAPSASRPSSTARQQASAPVNVSNRTAASESASGASGESPVTWQARLMAHLERRKLYPSAARARGETGTAYVRFRIDGEGNVLSVSLARSSGHSELDQAVLALVRRASPVPAPPPQAQRMITAPVQFSVR</sequence>
<proteinExistence type="inferred from homology"/>
<evidence type="ECO:0000259" key="12">
    <source>
        <dbReference type="PROSITE" id="PS52015"/>
    </source>
</evidence>
<reference evidence="13" key="1">
    <citation type="journal article" date="2014" name="Int. J. Syst. Evol. Microbiol.">
        <title>Complete genome sequence of Corynebacterium casei LMG S-19264T (=DSM 44701T), isolated from a smear-ripened cheese.</title>
        <authorList>
            <consortium name="US DOE Joint Genome Institute (JGI-PGF)"/>
            <person name="Walter F."/>
            <person name="Albersmeier A."/>
            <person name="Kalinowski J."/>
            <person name="Ruckert C."/>
        </authorList>
    </citation>
    <scope>NUCLEOTIDE SEQUENCE</scope>
    <source>
        <strain evidence="13">VKM B-1606</strain>
    </source>
</reference>
<comment type="subcellular location">
    <subcellularLocation>
        <location evidence="1">Cell inner membrane</location>
        <topology evidence="1">Single-pass membrane protein</topology>
        <orientation evidence="1">Periplasmic side</orientation>
    </subcellularLocation>
</comment>
<dbReference type="Gene3D" id="3.30.1150.10">
    <property type="match status" value="1"/>
</dbReference>
<evidence type="ECO:0000256" key="9">
    <source>
        <dbReference type="ARBA" id="ARBA00023136"/>
    </source>
</evidence>
<dbReference type="PANTHER" id="PTHR33446">
    <property type="entry name" value="PROTEIN TONB-RELATED"/>
    <property type="match status" value="1"/>
</dbReference>
<evidence type="ECO:0000313" key="14">
    <source>
        <dbReference type="EMBL" id="MBM7851263.1"/>
    </source>
</evidence>
<feature type="compositionally biased region" description="Acidic residues" evidence="10">
    <location>
        <begin position="92"/>
        <end position="104"/>
    </location>
</feature>
<evidence type="ECO:0000256" key="2">
    <source>
        <dbReference type="ARBA" id="ARBA00006555"/>
    </source>
</evidence>